<feature type="compositionally biased region" description="Polar residues" evidence="1">
    <location>
        <begin position="259"/>
        <end position="268"/>
    </location>
</feature>
<dbReference type="OrthoDB" id="9803895at2"/>
<organism evidence="4 5">
    <name type="scientific">Paraflavitalea soli</name>
    <dbReference type="NCBI Taxonomy" id="2315862"/>
    <lineage>
        <taxon>Bacteria</taxon>
        <taxon>Pseudomonadati</taxon>
        <taxon>Bacteroidota</taxon>
        <taxon>Chitinophagia</taxon>
        <taxon>Chitinophagales</taxon>
        <taxon>Chitinophagaceae</taxon>
        <taxon>Paraflavitalea</taxon>
    </lineage>
</organism>
<keyword evidence="5" id="KW-1185">Reference proteome</keyword>
<dbReference type="KEGG" id="pseg:D3H65_15110"/>
<feature type="domain" description="PASTA" evidence="3">
    <location>
        <begin position="36"/>
        <end position="101"/>
    </location>
</feature>
<keyword evidence="2" id="KW-0472">Membrane</keyword>
<feature type="domain" description="PASTA" evidence="3">
    <location>
        <begin position="176"/>
        <end position="241"/>
    </location>
</feature>
<dbReference type="Gene3D" id="3.30.10.20">
    <property type="match status" value="3"/>
</dbReference>
<dbReference type="PROSITE" id="PS51178">
    <property type="entry name" value="PASTA"/>
    <property type="match status" value="2"/>
</dbReference>
<evidence type="ECO:0000256" key="1">
    <source>
        <dbReference type="SAM" id="MobiDB-lite"/>
    </source>
</evidence>
<gene>
    <name evidence="4" type="ORF">D3H65_15110</name>
</gene>
<accession>A0A3B7MVZ1</accession>
<dbReference type="SMART" id="SM00740">
    <property type="entry name" value="PASTA"/>
    <property type="match status" value="3"/>
</dbReference>
<protein>
    <submittedName>
        <fullName evidence="4">PASTA domain-containing protein</fullName>
    </submittedName>
</protein>
<dbReference type="Pfam" id="PF03793">
    <property type="entry name" value="PASTA"/>
    <property type="match status" value="2"/>
</dbReference>
<evidence type="ECO:0000313" key="5">
    <source>
        <dbReference type="Proteomes" id="UP000263900"/>
    </source>
</evidence>
<dbReference type="InterPro" id="IPR005543">
    <property type="entry name" value="PASTA_dom"/>
</dbReference>
<sequence>MTKRPLWQNILFAIVLVIIILFLFLQSLNLLTRHGDTLVIPTVTGKSFEEAKKILESQGFDVQIQDSVYNDTAKALAVLRQFPEGEDIVKVNRTVYLTINRAVAPEIEMPNLEGLTFRSAEIALKQYNLKLQDTSYVRDMAKNAVLEQHYNGKRIKPGTRLPMGSGISLVLGSGLGNEEFPVPDLIGKTYTEARVLLESYGLNLGATAFEPGVADSANAYIHEQQPDAVLPDGRMNMIRQGQVINVRLQAQRPPPRAVDTTSPAPQQP</sequence>
<evidence type="ECO:0000256" key="2">
    <source>
        <dbReference type="SAM" id="Phobius"/>
    </source>
</evidence>
<name>A0A3B7MVZ1_9BACT</name>
<keyword evidence="2" id="KW-1133">Transmembrane helix</keyword>
<feature type="region of interest" description="Disordered" evidence="1">
    <location>
        <begin position="248"/>
        <end position="268"/>
    </location>
</feature>
<proteinExistence type="predicted"/>
<evidence type="ECO:0000313" key="4">
    <source>
        <dbReference type="EMBL" id="AXY78654.1"/>
    </source>
</evidence>
<evidence type="ECO:0000259" key="3">
    <source>
        <dbReference type="PROSITE" id="PS51178"/>
    </source>
</evidence>
<dbReference type="CDD" id="cd06577">
    <property type="entry name" value="PASTA_pknB"/>
    <property type="match status" value="3"/>
</dbReference>
<feature type="transmembrane region" description="Helical" evidence="2">
    <location>
        <begin position="6"/>
        <end position="25"/>
    </location>
</feature>
<keyword evidence="2" id="KW-0812">Transmembrane</keyword>
<dbReference type="EMBL" id="CP032157">
    <property type="protein sequence ID" value="AXY78654.1"/>
    <property type="molecule type" value="Genomic_DNA"/>
</dbReference>
<reference evidence="4 5" key="1">
    <citation type="submission" date="2018-09" db="EMBL/GenBank/DDBJ databases">
        <title>Genome sequencing of strain 6GH32-13.</title>
        <authorList>
            <person name="Weon H.-Y."/>
            <person name="Heo J."/>
            <person name="Kwon S.-W."/>
        </authorList>
    </citation>
    <scope>NUCLEOTIDE SEQUENCE [LARGE SCALE GENOMIC DNA]</scope>
    <source>
        <strain evidence="4 5">5GH32-13</strain>
    </source>
</reference>
<dbReference type="Proteomes" id="UP000263900">
    <property type="component" value="Chromosome"/>
</dbReference>
<dbReference type="AlphaFoldDB" id="A0A3B7MVZ1"/>